<evidence type="ECO:0000256" key="2">
    <source>
        <dbReference type="ARBA" id="ARBA00023125"/>
    </source>
</evidence>
<evidence type="ECO:0000256" key="1">
    <source>
        <dbReference type="ARBA" id="ARBA00023015"/>
    </source>
</evidence>
<keyword evidence="1" id="KW-0805">Transcription regulation</keyword>
<evidence type="ECO:0000313" key="5">
    <source>
        <dbReference type="EMBL" id="OFJ49100.1"/>
    </source>
</evidence>
<keyword evidence="2" id="KW-0238">DNA-binding</keyword>
<protein>
    <submittedName>
        <fullName evidence="5">MarR family transcriptional regulator</fullName>
    </submittedName>
</protein>
<dbReference type="InterPro" id="IPR036390">
    <property type="entry name" value="WH_DNA-bd_sf"/>
</dbReference>
<dbReference type="PRINTS" id="PR00598">
    <property type="entry name" value="HTHMARR"/>
</dbReference>
<evidence type="ECO:0000259" key="4">
    <source>
        <dbReference type="PROSITE" id="PS50995"/>
    </source>
</evidence>
<evidence type="ECO:0000313" key="6">
    <source>
        <dbReference type="Proteomes" id="UP000092634"/>
    </source>
</evidence>
<dbReference type="InterPro" id="IPR000835">
    <property type="entry name" value="HTH_MarR-typ"/>
</dbReference>
<dbReference type="InterPro" id="IPR036388">
    <property type="entry name" value="WH-like_DNA-bd_sf"/>
</dbReference>
<dbReference type="PANTHER" id="PTHR42756">
    <property type="entry name" value="TRANSCRIPTIONAL REGULATOR, MARR"/>
    <property type="match status" value="1"/>
</dbReference>
<dbReference type="AlphaFoldDB" id="A0A1E8PTB8"/>
<dbReference type="SUPFAM" id="SSF46785">
    <property type="entry name" value="Winged helix' DNA-binding domain"/>
    <property type="match status" value="1"/>
</dbReference>
<dbReference type="GO" id="GO:0003700">
    <property type="term" value="F:DNA-binding transcription factor activity"/>
    <property type="evidence" value="ECO:0007669"/>
    <property type="project" value="InterPro"/>
</dbReference>
<evidence type="ECO:0000256" key="3">
    <source>
        <dbReference type="ARBA" id="ARBA00023163"/>
    </source>
</evidence>
<dbReference type="Pfam" id="PF01047">
    <property type="entry name" value="MarR"/>
    <property type="match status" value="1"/>
</dbReference>
<comment type="caution">
    <text evidence="5">The sequence shown here is derived from an EMBL/GenBank/DDBJ whole genome shotgun (WGS) entry which is preliminary data.</text>
</comment>
<reference evidence="5 6" key="1">
    <citation type="submission" date="2016-10" db="EMBL/GenBank/DDBJ databases">
        <title>Updated version of Genome Assembly of Janthinobacterium lividum ERGS5:01.</title>
        <authorList>
            <person name="Kumar R."/>
            <person name="Acharya V."/>
            <person name="Singh D."/>
        </authorList>
    </citation>
    <scope>NUCLEOTIDE SEQUENCE [LARGE SCALE GENOMIC DNA]</scope>
    <source>
        <strain evidence="5 6">ERGS5:01</strain>
    </source>
</reference>
<sequence>MAERYLKSLRLLAECMQDFDKFASDFVRQYGLTHAQFDIIATLGNTCGMPYKELGQKTLITKGTLTGVVERLEQKGLVVRERCNKDMRSYSVRLSCEGEQVFHDVFPELTKRGQHLFDGYTEDDFMRLETTLAELKHAIANGHN</sequence>
<dbReference type="Gene3D" id="1.10.10.10">
    <property type="entry name" value="Winged helix-like DNA-binding domain superfamily/Winged helix DNA-binding domain"/>
    <property type="match status" value="1"/>
</dbReference>
<dbReference type="PANTHER" id="PTHR42756:SF1">
    <property type="entry name" value="TRANSCRIPTIONAL REPRESSOR OF EMRAB OPERON"/>
    <property type="match status" value="1"/>
</dbReference>
<accession>A0A1E8PTB8</accession>
<dbReference type="EMBL" id="MAQB02000001">
    <property type="protein sequence ID" value="OFJ49100.1"/>
    <property type="molecule type" value="Genomic_DNA"/>
</dbReference>
<dbReference type="PROSITE" id="PS50995">
    <property type="entry name" value="HTH_MARR_2"/>
    <property type="match status" value="1"/>
</dbReference>
<proteinExistence type="predicted"/>
<dbReference type="GO" id="GO:0003677">
    <property type="term" value="F:DNA binding"/>
    <property type="evidence" value="ECO:0007669"/>
    <property type="project" value="UniProtKB-KW"/>
</dbReference>
<feature type="domain" description="HTH marR-type" evidence="4">
    <location>
        <begin position="1"/>
        <end position="137"/>
    </location>
</feature>
<gene>
    <name evidence="5" type="ORF">BA896_009650</name>
</gene>
<keyword evidence="3" id="KW-0804">Transcription</keyword>
<organism evidence="5 6">
    <name type="scientific">Janthinobacterium lividum</name>
    <dbReference type="NCBI Taxonomy" id="29581"/>
    <lineage>
        <taxon>Bacteria</taxon>
        <taxon>Pseudomonadati</taxon>
        <taxon>Pseudomonadota</taxon>
        <taxon>Betaproteobacteria</taxon>
        <taxon>Burkholderiales</taxon>
        <taxon>Oxalobacteraceae</taxon>
        <taxon>Janthinobacterium</taxon>
    </lineage>
</organism>
<name>A0A1E8PTB8_9BURK</name>
<dbReference type="Proteomes" id="UP000092634">
    <property type="component" value="Unassembled WGS sequence"/>
</dbReference>
<dbReference type="SMART" id="SM00347">
    <property type="entry name" value="HTH_MARR"/>
    <property type="match status" value="1"/>
</dbReference>